<comment type="caution">
    <text evidence="6">The sequence shown here is derived from an EMBL/GenBank/DDBJ whole genome shotgun (WGS) entry which is preliminary data.</text>
</comment>
<dbReference type="InterPro" id="IPR016160">
    <property type="entry name" value="Ald_DH_CS_CYS"/>
</dbReference>
<dbReference type="GO" id="GO:0004030">
    <property type="term" value="F:aldehyde dehydrogenase [NAD(P)+] activity"/>
    <property type="evidence" value="ECO:0007669"/>
    <property type="project" value="UniProtKB-EC"/>
</dbReference>
<dbReference type="PATRIC" id="fig|2746.7.peg.3867"/>
<evidence type="ECO:0000256" key="4">
    <source>
        <dbReference type="RuleBase" id="RU003345"/>
    </source>
</evidence>
<evidence type="ECO:0000259" key="5">
    <source>
        <dbReference type="Pfam" id="PF00171"/>
    </source>
</evidence>
<dbReference type="EC" id="1.2.1.5" evidence="6"/>
<dbReference type="SUPFAM" id="SSF53720">
    <property type="entry name" value="ALDH-like"/>
    <property type="match status" value="1"/>
</dbReference>
<dbReference type="FunFam" id="3.40.309.10:FF:000012">
    <property type="entry name" value="Betaine aldehyde dehydrogenase"/>
    <property type="match status" value="1"/>
</dbReference>
<dbReference type="EMBL" id="MAJD01000002">
    <property type="protein sequence ID" value="OBX34698.1"/>
    <property type="molecule type" value="Genomic_DNA"/>
</dbReference>
<dbReference type="InterPro" id="IPR016162">
    <property type="entry name" value="Ald_DH_N"/>
</dbReference>
<feature type="domain" description="Aldehyde dehydrogenase" evidence="5">
    <location>
        <begin position="56"/>
        <end position="518"/>
    </location>
</feature>
<dbReference type="AlphaFoldDB" id="A0A1B8NXI3"/>
<keyword evidence="2 4" id="KW-0560">Oxidoreductase</keyword>
<gene>
    <name evidence="6" type="primary">puuC_5</name>
    <name evidence="6" type="ORF">A8U91_03758</name>
</gene>
<comment type="similarity">
    <text evidence="1 4">Belongs to the aldehyde dehydrogenase family.</text>
</comment>
<dbReference type="CDD" id="cd07112">
    <property type="entry name" value="ALDH_GABALDH-PuuC"/>
    <property type="match status" value="1"/>
</dbReference>
<evidence type="ECO:0000313" key="7">
    <source>
        <dbReference type="Proteomes" id="UP000092504"/>
    </source>
</evidence>
<dbReference type="Proteomes" id="UP000092504">
    <property type="component" value="Unassembled WGS sequence"/>
</dbReference>
<protein>
    <submittedName>
        <fullName evidence="6">Aldehyde dehydrogenase PuuC</fullName>
        <ecNumber evidence="6">1.2.1.5</ecNumber>
    </submittedName>
</protein>
<name>A0A1B8NXI3_HALEL</name>
<dbReference type="InterPro" id="IPR016163">
    <property type="entry name" value="Ald_DH_C"/>
</dbReference>
<evidence type="ECO:0000313" key="6">
    <source>
        <dbReference type="EMBL" id="OBX34698.1"/>
    </source>
</evidence>
<dbReference type="InterPro" id="IPR016161">
    <property type="entry name" value="Ald_DH/histidinol_DH"/>
</dbReference>
<evidence type="ECO:0000256" key="2">
    <source>
        <dbReference type="ARBA" id="ARBA00023002"/>
    </source>
</evidence>
<dbReference type="InterPro" id="IPR029510">
    <property type="entry name" value="Ald_DH_CS_GLU"/>
</dbReference>
<proteinExistence type="inferred from homology"/>
<reference evidence="6 7" key="1">
    <citation type="submission" date="2016-06" db="EMBL/GenBank/DDBJ databases">
        <title>Genome sequence of halotolerant plant growth promoting strain of Halomonas elongata HEK1 isolated from salterns of Rann of Kutch, Gujarat, India.</title>
        <authorList>
            <person name="Gaba S."/>
            <person name="Singh R.N."/>
            <person name="Abrol S."/>
            <person name="Kaushik R."/>
            <person name="Saxena A.K."/>
        </authorList>
    </citation>
    <scope>NUCLEOTIDE SEQUENCE [LARGE SCALE GENOMIC DNA]</scope>
    <source>
        <strain evidence="6 7">HEK1</strain>
    </source>
</reference>
<dbReference type="Gene3D" id="3.40.309.10">
    <property type="entry name" value="Aldehyde Dehydrogenase, Chain A, domain 2"/>
    <property type="match status" value="1"/>
</dbReference>
<accession>A0A1B8NXI3</accession>
<feature type="active site" evidence="3">
    <location>
        <position position="289"/>
    </location>
</feature>
<dbReference type="PROSITE" id="PS00687">
    <property type="entry name" value="ALDEHYDE_DEHYDR_GLU"/>
    <property type="match status" value="1"/>
</dbReference>
<dbReference type="PANTHER" id="PTHR11699">
    <property type="entry name" value="ALDEHYDE DEHYDROGENASE-RELATED"/>
    <property type="match status" value="1"/>
</dbReference>
<evidence type="ECO:0000256" key="1">
    <source>
        <dbReference type="ARBA" id="ARBA00009986"/>
    </source>
</evidence>
<dbReference type="InterPro" id="IPR015590">
    <property type="entry name" value="Aldehyde_DH_dom"/>
</dbReference>
<dbReference type="Pfam" id="PF00171">
    <property type="entry name" value="Aldedh"/>
    <property type="match status" value="1"/>
</dbReference>
<dbReference type="FunFam" id="3.40.605.10:FF:000001">
    <property type="entry name" value="Aldehyde dehydrogenase 1"/>
    <property type="match status" value="1"/>
</dbReference>
<sequence>MNDMTRSETPILAASVLETTVPETHADWRALAERLRTERGLETRAYVDDAFVAAIGGETFTTANPATGEPLAEVASCDAADAEAAVAVARRAFDGGEWSRRAPGERKAVLLRLAELMEAHRHELALLDSLDMGKPVSSAMGDMAGAIGCIRHHAESIDKLYGEIAPTGEDSLGLVMREPLGVVASIVPWNFPMMMTAWKIGPALAAGNSVILKPSEKSPLSALRLAQLTREAGLPRGVFQVLPGFGHTVGKALALSMEVDCLAFTGSTGVGKQLMQYAGQSNLKKVFLECGGKSPNLIFADCKDLDRVAEHAAAAIFHNQGEVCIAGSRLLVENSIREAFVDKVLAAAERMQPGDPLDPASFMGAIVDETQHARILEYIRRGVEEGATLRTGGRALDGEAQNGKGLFIAPTVFDGVTDRMAIGREEIFGPVLAVFGFDTEEEAVRLANDSDYGLAAGLWSQDIDRIMRVTRRLRSGQVFVNNWADMDQTVPFGGVKQSGNGRDKSHHSLEEYSDLKAVWMSLTPAP</sequence>
<evidence type="ECO:0000256" key="3">
    <source>
        <dbReference type="PROSITE-ProRule" id="PRU10007"/>
    </source>
</evidence>
<organism evidence="6 7">
    <name type="scientific">Halomonas elongata</name>
    <dbReference type="NCBI Taxonomy" id="2746"/>
    <lineage>
        <taxon>Bacteria</taxon>
        <taxon>Pseudomonadati</taxon>
        <taxon>Pseudomonadota</taxon>
        <taxon>Gammaproteobacteria</taxon>
        <taxon>Oceanospirillales</taxon>
        <taxon>Halomonadaceae</taxon>
        <taxon>Halomonas</taxon>
    </lineage>
</organism>
<dbReference type="Gene3D" id="3.40.605.10">
    <property type="entry name" value="Aldehyde Dehydrogenase, Chain A, domain 1"/>
    <property type="match status" value="1"/>
</dbReference>
<dbReference type="PROSITE" id="PS00070">
    <property type="entry name" value="ALDEHYDE_DEHYDR_CYS"/>
    <property type="match status" value="1"/>
</dbReference>